<reference evidence="1 2" key="1">
    <citation type="submission" date="2018-12" db="EMBL/GenBank/DDBJ databases">
        <authorList>
            <person name="Yang Y."/>
        </authorList>
    </citation>
    <scope>NUCLEOTIDE SEQUENCE [LARGE SCALE GENOMIC DNA]</scope>
    <source>
        <strain evidence="1 2">L-25-5w-1</strain>
    </source>
</reference>
<gene>
    <name evidence="1" type="ORF">EJ903_11990</name>
</gene>
<protein>
    <recommendedName>
        <fullName evidence="3">Transmembrane protein (PGPGW)</fullName>
    </recommendedName>
</protein>
<dbReference type="EMBL" id="RXMA01000009">
    <property type="protein sequence ID" value="RTR20249.1"/>
    <property type="molecule type" value="Genomic_DNA"/>
</dbReference>
<evidence type="ECO:0008006" key="3">
    <source>
        <dbReference type="Google" id="ProtNLM"/>
    </source>
</evidence>
<organism evidence="1 2">
    <name type="scientific">Azospirillum griseum</name>
    <dbReference type="NCBI Taxonomy" id="2496639"/>
    <lineage>
        <taxon>Bacteria</taxon>
        <taxon>Pseudomonadati</taxon>
        <taxon>Pseudomonadota</taxon>
        <taxon>Alphaproteobacteria</taxon>
        <taxon>Rhodospirillales</taxon>
        <taxon>Azospirillaceae</taxon>
        <taxon>Azospirillum</taxon>
    </lineage>
</organism>
<evidence type="ECO:0000313" key="1">
    <source>
        <dbReference type="EMBL" id="RTR20249.1"/>
    </source>
</evidence>
<accession>A0A3S0JIH8</accession>
<dbReference type="Proteomes" id="UP000277007">
    <property type="component" value="Unassembled WGS sequence"/>
</dbReference>
<dbReference type="AlphaFoldDB" id="A0A3S0JIH8"/>
<keyword evidence="2" id="KW-1185">Reference proteome</keyword>
<dbReference type="RefSeq" id="WP_126615446.1">
    <property type="nucleotide sequence ID" value="NZ_JBHUCY010000033.1"/>
</dbReference>
<sequence length="76" mass="8358">MIALGSVLLLAGVLIAPLPGPGGLPVMLIGGVLVLRHSAVARKFYVRMTRRYPRILGPIERLRARFRARRQKRSGA</sequence>
<name>A0A3S0JIH8_9PROT</name>
<evidence type="ECO:0000313" key="2">
    <source>
        <dbReference type="Proteomes" id="UP000277007"/>
    </source>
</evidence>
<proteinExistence type="predicted"/>
<comment type="caution">
    <text evidence="1">The sequence shown here is derived from an EMBL/GenBank/DDBJ whole genome shotgun (WGS) entry which is preliminary data.</text>
</comment>